<evidence type="ECO:0000313" key="3">
    <source>
        <dbReference type="Proteomes" id="UP000008281"/>
    </source>
</evidence>
<feature type="region of interest" description="Disordered" evidence="1">
    <location>
        <begin position="1"/>
        <end position="68"/>
    </location>
</feature>
<protein>
    <submittedName>
        <fullName evidence="2">Uncharacterized protein</fullName>
    </submittedName>
</protein>
<dbReference type="HOGENOM" id="CLU_1410038_0_0_1"/>
<evidence type="ECO:0000313" key="2">
    <source>
        <dbReference type="EMBL" id="EFP06403.1"/>
    </source>
</evidence>
<accession>E3MP71</accession>
<reference evidence="2" key="1">
    <citation type="submission" date="2007-07" db="EMBL/GenBank/DDBJ databases">
        <title>PCAP assembly of the Caenorhabditis remanei genome.</title>
        <authorList>
            <consortium name="The Caenorhabditis remanei Sequencing Consortium"/>
            <person name="Wilson R.K."/>
        </authorList>
    </citation>
    <scope>NUCLEOTIDE SEQUENCE [LARGE SCALE GENOMIC DNA]</scope>
    <source>
        <strain evidence="2">PB4641</strain>
    </source>
</reference>
<feature type="compositionally biased region" description="Basic and acidic residues" evidence="1">
    <location>
        <begin position="56"/>
        <end position="68"/>
    </location>
</feature>
<feature type="compositionally biased region" description="Polar residues" evidence="1">
    <location>
        <begin position="117"/>
        <end position="135"/>
    </location>
</feature>
<dbReference type="InParanoid" id="E3MP71"/>
<keyword evidence="3" id="KW-1185">Reference proteome</keyword>
<proteinExistence type="predicted"/>
<organism evidence="3">
    <name type="scientific">Caenorhabditis remanei</name>
    <name type="common">Caenorhabditis vulgaris</name>
    <dbReference type="NCBI Taxonomy" id="31234"/>
    <lineage>
        <taxon>Eukaryota</taxon>
        <taxon>Metazoa</taxon>
        <taxon>Ecdysozoa</taxon>
        <taxon>Nematoda</taxon>
        <taxon>Chromadorea</taxon>
        <taxon>Rhabditida</taxon>
        <taxon>Rhabditina</taxon>
        <taxon>Rhabditomorpha</taxon>
        <taxon>Rhabditoidea</taxon>
        <taxon>Rhabditidae</taxon>
        <taxon>Peloderinae</taxon>
        <taxon>Caenorhabditis</taxon>
    </lineage>
</organism>
<evidence type="ECO:0000256" key="1">
    <source>
        <dbReference type="SAM" id="MobiDB-lite"/>
    </source>
</evidence>
<gene>
    <name evidence="2" type="ORF">CRE_07599</name>
</gene>
<sequence length="193" mass="22170">MIFSLLIREDGPLQPERQEPEPQQNLQEDVIVEEGPFYMHSHQPHHQQGASQNQPREAELEEKLKQVEKQEEIKKVADGFKKEEMELKDAEIARLTRQVEMLQGELNTARSVRPPSKINQETQTEPTQATHSAQTSPPPSPPVIPRTMPSTSDPSTSSAPKRERNKTIRRKRDWLCTKVDISSRSRYDNNLCV</sequence>
<feature type="compositionally biased region" description="Low complexity" evidence="1">
    <location>
        <begin position="145"/>
        <end position="158"/>
    </location>
</feature>
<feature type="compositionally biased region" description="Polar residues" evidence="1">
    <location>
        <begin position="46"/>
        <end position="55"/>
    </location>
</feature>
<name>E3MP71_CAERE</name>
<dbReference type="EMBL" id="DS268462">
    <property type="protein sequence ID" value="EFP06403.1"/>
    <property type="molecule type" value="Genomic_DNA"/>
</dbReference>
<dbReference type="AlphaFoldDB" id="E3MP71"/>
<feature type="region of interest" description="Disordered" evidence="1">
    <location>
        <begin position="105"/>
        <end position="175"/>
    </location>
</feature>
<feature type="compositionally biased region" description="Basic and acidic residues" evidence="1">
    <location>
        <begin position="7"/>
        <end position="20"/>
    </location>
</feature>
<dbReference type="Proteomes" id="UP000008281">
    <property type="component" value="Unassembled WGS sequence"/>
</dbReference>